<dbReference type="CDD" id="cd00009">
    <property type="entry name" value="AAA"/>
    <property type="match status" value="1"/>
</dbReference>
<evidence type="ECO:0000256" key="1">
    <source>
        <dbReference type="ARBA" id="ARBA00006360"/>
    </source>
</evidence>
<keyword evidence="7" id="KW-0547">Nucleotide-binding</keyword>
<gene>
    <name evidence="14" type="primary">dnaZX</name>
    <name evidence="14" type="ORF">GCM10011482_14530</name>
</gene>
<evidence type="ECO:0000259" key="13">
    <source>
        <dbReference type="SMART" id="SM00382"/>
    </source>
</evidence>
<evidence type="ECO:0000256" key="8">
    <source>
        <dbReference type="ARBA" id="ARBA00022833"/>
    </source>
</evidence>
<evidence type="ECO:0000256" key="6">
    <source>
        <dbReference type="ARBA" id="ARBA00022723"/>
    </source>
</evidence>
<protein>
    <recommendedName>
        <fullName evidence="2">DNA-directed DNA polymerase</fullName>
        <ecNumber evidence="2">2.7.7.7</ecNumber>
    </recommendedName>
</protein>
<dbReference type="PANTHER" id="PTHR11669">
    <property type="entry name" value="REPLICATION FACTOR C / DNA POLYMERASE III GAMMA-TAU SUBUNIT"/>
    <property type="match status" value="1"/>
</dbReference>
<reference evidence="14" key="1">
    <citation type="journal article" date="2014" name="Int. J. Syst. Evol. Microbiol.">
        <title>Complete genome sequence of Corynebacterium casei LMG S-19264T (=DSM 44701T), isolated from a smear-ripened cheese.</title>
        <authorList>
            <consortium name="US DOE Joint Genome Institute (JGI-PGF)"/>
            <person name="Walter F."/>
            <person name="Albersmeier A."/>
            <person name="Kalinowski J."/>
            <person name="Ruckert C."/>
        </authorList>
    </citation>
    <scope>NUCLEOTIDE SEQUENCE</scope>
    <source>
        <strain evidence="14">CCM 8433</strain>
    </source>
</reference>
<reference evidence="14" key="2">
    <citation type="submission" date="2020-09" db="EMBL/GenBank/DDBJ databases">
        <authorList>
            <person name="Sun Q."/>
            <person name="Sedlacek I."/>
        </authorList>
    </citation>
    <scope>NUCLEOTIDE SEQUENCE</scope>
    <source>
        <strain evidence="14">CCM 8433</strain>
    </source>
</reference>
<evidence type="ECO:0000256" key="2">
    <source>
        <dbReference type="ARBA" id="ARBA00012417"/>
    </source>
</evidence>
<dbReference type="Proteomes" id="UP000622610">
    <property type="component" value="Unassembled WGS sequence"/>
</dbReference>
<keyword evidence="4" id="KW-0548">Nucleotidyltransferase</keyword>
<keyword evidence="3" id="KW-0808">Transferase</keyword>
<dbReference type="Gene3D" id="1.20.272.10">
    <property type="match status" value="1"/>
</dbReference>
<evidence type="ECO:0000256" key="5">
    <source>
        <dbReference type="ARBA" id="ARBA00022705"/>
    </source>
</evidence>
<dbReference type="Pfam" id="PF13177">
    <property type="entry name" value="DNA_pol3_delta2"/>
    <property type="match status" value="1"/>
</dbReference>
<comment type="caution">
    <text evidence="14">The sequence shown here is derived from an EMBL/GenBank/DDBJ whole genome shotgun (WGS) entry which is preliminary data.</text>
</comment>
<dbReference type="GO" id="GO:0005524">
    <property type="term" value="F:ATP binding"/>
    <property type="evidence" value="ECO:0007669"/>
    <property type="project" value="UniProtKB-KW"/>
</dbReference>
<keyword evidence="6" id="KW-0479">Metal-binding</keyword>
<dbReference type="GO" id="GO:0006261">
    <property type="term" value="P:DNA-templated DNA replication"/>
    <property type="evidence" value="ECO:0007669"/>
    <property type="project" value="TreeGrafter"/>
</dbReference>
<dbReference type="InterPro" id="IPR050238">
    <property type="entry name" value="DNA_Rep/Repair_Clamp_Loader"/>
</dbReference>
<evidence type="ECO:0000256" key="9">
    <source>
        <dbReference type="ARBA" id="ARBA00022840"/>
    </source>
</evidence>
<dbReference type="SMART" id="SM00382">
    <property type="entry name" value="AAA"/>
    <property type="match status" value="1"/>
</dbReference>
<dbReference type="InterPro" id="IPR022754">
    <property type="entry name" value="DNA_pol_III_gamma-3"/>
</dbReference>
<sequence length="581" mass="64767">MAYQALYRVWRSQRFEDIVGQKAVTQTLKNAIVQNQISHAYLFTGPRGTGKTSAAKIFAKAINCPNKEDGEPCNHCAICQSITAGTQEDVIEIDAASNNGVEEIRFIRERANYAPTQAMYKIYIIDEVHMLSTGAFNALLKTLEEPKKNVIFILATTEPHKIPATIISRTQRFDFKRIQTQDIVEHLAHILETNQIAYEQAALEVIAQAAQGGMRDALSILDQGISFSDGTITLANALEVTGSLTFELMDTLVLHWNQGEVAQSLQQLDEILASGKEARRLLENLLSYCRDLLIYQQAPQLLEEKSSTLTSNFKTLAQAVPSAKIYQWIEQLSQTQNDVRLTTNPKIYLEVAMVKLSSASAKQLSENADSAAAVDSNELQQLKSAIQQLQQELKTLKTTGVTAANPAAQENTATKRAKPAALTFRLPRERVFEVLREATRTNLEQVKMAWEELLSHLSATHKAMLRSSEPKAASPSGLVIAFDYEIICQRAANDEELSLGIHNHLSNLIQDYAPKVVFIPQENWGELRKEFLQGNQEQNDQLEATETTNEELAQVEDQQQQALVVEKAQELFGDLATIIED</sequence>
<feature type="domain" description="AAA+ ATPase" evidence="13">
    <location>
        <begin position="37"/>
        <end position="179"/>
    </location>
</feature>
<keyword evidence="10" id="KW-0239">DNA-directed DNA polymerase</keyword>
<dbReference type="InterPro" id="IPR001270">
    <property type="entry name" value="ClpA/B"/>
</dbReference>
<dbReference type="Pfam" id="PF12169">
    <property type="entry name" value="DNA_pol3_gamma3"/>
    <property type="match status" value="1"/>
</dbReference>
<proteinExistence type="inferred from homology"/>
<dbReference type="GO" id="GO:0046872">
    <property type="term" value="F:metal ion binding"/>
    <property type="evidence" value="ECO:0007669"/>
    <property type="project" value="UniProtKB-KW"/>
</dbReference>
<dbReference type="PRINTS" id="PR00300">
    <property type="entry name" value="CLPPROTEASEA"/>
</dbReference>
<dbReference type="InterPro" id="IPR027417">
    <property type="entry name" value="P-loop_NTPase"/>
</dbReference>
<keyword evidence="9" id="KW-0067">ATP-binding</keyword>
<evidence type="ECO:0000313" key="14">
    <source>
        <dbReference type="EMBL" id="GGI65799.1"/>
    </source>
</evidence>
<comment type="catalytic activity">
    <reaction evidence="11">
        <text>DNA(n) + a 2'-deoxyribonucleoside 5'-triphosphate = DNA(n+1) + diphosphate</text>
        <dbReference type="Rhea" id="RHEA:22508"/>
        <dbReference type="Rhea" id="RHEA-COMP:17339"/>
        <dbReference type="Rhea" id="RHEA-COMP:17340"/>
        <dbReference type="ChEBI" id="CHEBI:33019"/>
        <dbReference type="ChEBI" id="CHEBI:61560"/>
        <dbReference type="ChEBI" id="CHEBI:173112"/>
        <dbReference type="EC" id="2.7.7.7"/>
    </reaction>
</comment>
<dbReference type="Gene3D" id="1.10.8.60">
    <property type="match status" value="1"/>
</dbReference>
<accession>A0A917JFL8</accession>
<evidence type="ECO:0000256" key="3">
    <source>
        <dbReference type="ARBA" id="ARBA00022679"/>
    </source>
</evidence>
<dbReference type="InterPro" id="IPR012763">
    <property type="entry name" value="DNA_pol_III_sug/sutau_N"/>
</dbReference>
<dbReference type="NCBIfam" id="NF004046">
    <property type="entry name" value="PRK05563.1"/>
    <property type="match status" value="1"/>
</dbReference>
<organism evidence="14 15">
    <name type="scientific">Enterococcus alcedinis</name>
    <dbReference type="NCBI Taxonomy" id="1274384"/>
    <lineage>
        <taxon>Bacteria</taxon>
        <taxon>Bacillati</taxon>
        <taxon>Bacillota</taxon>
        <taxon>Bacilli</taxon>
        <taxon>Lactobacillales</taxon>
        <taxon>Enterococcaceae</taxon>
        <taxon>Enterococcus</taxon>
    </lineage>
</organism>
<dbReference type="RefSeq" id="WP_188367639.1">
    <property type="nucleotide sequence ID" value="NZ_BMDT01000006.1"/>
</dbReference>
<dbReference type="InterPro" id="IPR003593">
    <property type="entry name" value="AAA+_ATPase"/>
</dbReference>
<dbReference type="Pfam" id="PF22608">
    <property type="entry name" value="DNAX_ATPase_lid"/>
    <property type="match status" value="1"/>
</dbReference>
<dbReference type="AlphaFoldDB" id="A0A917JFL8"/>
<dbReference type="EMBL" id="BMDT01000006">
    <property type="protein sequence ID" value="GGI65799.1"/>
    <property type="molecule type" value="Genomic_DNA"/>
</dbReference>
<evidence type="ECO:0000256" key="11">
    <source>
        <dbReference type="ARBA" id="ARBA00049244"/>
    </source>
</evidence>
<dbReference type="GO" id="GO:0009360">
    <property type="term" value="C:DNA polymerase III complex"/>
    <property type="evidence" value="ECO:0007669"/>
    <property type="project" value="InterPro"/>
</dbReference>
<dbReference type="PANTHER" id="PTHR11669:SF0">
    <property type="entry name" value="PROTEIN STICHEL-LIKE 2"/>
    <property type="match status" value="1"/>
</dbReference>
<evidence type="ECO:0000256" key="4">
    <source>
        <dbReference type="ARBA" id="ARBA00022695"/>
    </source>
</evidence>
<keyword evidence="5" id="KW-0235">DNA replication</keyword>
<dbReference type="InterPro" id="IPR045085">
    <property type="entry name" value="HLD_clamp_pol_III_gamma_tau"/>
</dbReference>
<dbReference type="EC" id="2.7.7.7" evidence="2"/>
<dbReference type="Gene3D" id="3.40.50.300">
    <property type="entry name" value="P-loop containing nucleotide triphosphate hydrolases"/>
    <property type="match status" value="1"/>
</dbReference>
<dbReference type="SUPFAM" id="SSF48019">
    <property type="entry name" value="post-AAA+ oligomerization domain-like"/>
    <property type="match status" value="1"/>
</dbReference>
<keyword evidence="8" id="KW-0862">Zinc</keyword>
<feature type="coiled-coil region" evidence="12">
    <location>
        <begin position="372"/>
        <end position="399"/>
    </location>
</feature>
<evidence type="ECO:0000256" key="7">
    <source>
        <dbReference type="ARBA" id="ARBA00022741"/>
    </source>
</evidence>
<dbReference type="InterPro" id="IPR008921">
    <property type="entry name" value="DNA_pol3_clamp-load_cplx_C"/>
</dbReference>
<dbReference type="FunFam" id="1.10.8.60:FF:000013">
    <property type="entry name" value="DNA polymerase III subunit gamma/tau"/>
    <property type="match status" value="1"/>
</dbReference>
<dbReference type="GO" id="GO:0003677">
    <property type="term" value="F:DNA binding"/>
    <property type="evidence" value="ECO:0007669"/>
    <property type="project" value="InterPro"/>
</dbReference>
<dbReference type="CDD" id="cd18137">
    <property type="entry name" value="HLD_clamp_pol_III_gamma_tau"/>
    <property type="match status" value="1"/>
</dbReference>
<keyword evidence="12" id="KW-0175">Coiled coil</keyword>
<name>A0A917JFL8_9ENTE</name>
<dbReference type="FunFam" id="3.40.50.300:FF:000014">
    <property type="entry name" value="DNA polymerase III subunit gamma/tau"/>
    <property type="match status" value="1"/>
</dbReference>
<dbReference type="SUPFAM" id="SSF52540">
    <property type="entry name" value="P-loop containing nucleoside triphosphate hydrolases"/>
    <property type="match status" value="1"/>
</dbReference>
<evidence type="ECO:0000256" key="10">
    <source>
        <dbReference type="ARBA" id="ARBA00022932"/>
    </source>
</evidence>
<evidence type="ECO:0000313" key="15">
    <source>
        <dbReference type="Proteomes" id="UP000622610"/>
    </source>
</evidence>
<dbReference type="GO" id="GO:0003887">
    <property type="term" value="F:DNA-directed DNA polymerase activity"/>
    <property type="evidence" value="ECO:0007669"/>
    <property type="project" value="UniProtKB-KW"/>
</dbReference>
<evidence type="ECO:0000256" key="12">
    <source>
        <dbReference type="SAM" id="Coils"/>
    </source>
</evidence>
<keyword evidence="15" id="KW-1185">Reference proteome</keyword>
<dbReference type="NCBIfam" id="TIGR02397">
    <property type="entry name" value="dnaX_nterm"/>
    <property type="match status" value="1"/>
</dbReference>
<comment type="similarity">
    <text evidence="1">Belongs to the DnaX/STICHEL family.</text>
</comment>